<evidence type="ECO:0000259" key="1">
    <source>
        <dbReference type="PROSITE" id="PS51459"/>
    </source>
</evidence>
<sequence length="1217" mass="135036">MKPMDNYVYNSNNTLQKKTVSQTITNFIDDKYAIERLGWKWDEILVPCVEDSTFDQIHRSSKVSLSILLRHDDFHFVRARHQIPDNAIFLLDERGRLYFSHRNLVSSNGRPATPFVSLRDITVDVTGRADLEDDLRLLARIAASSGGWIVSGDEISVGQWLRFNGLQVPTNEQETRDLLDLLNFSTLPEPPKYGNYWQLLDAPDTSPFKLEGNNRAIILDLKQSFTMYSEAIVNVLGRSVLIESGPSDGATTSMDYRLQQLLESTASRHGQDYLSRLGWLNEAAATQQSTELAEQLAVAAILLDLDPALDIANTHFAGFDLYARRYFKQHPSQVRTELEAHLIKHLHVAPPLAPLVAQMILAGMAPEYLFADWPSSLRMGTPAWVIATQAVHLVEALAPGASRKMTYQHLMGFSQSTKSLAPLAALQAEGSVDPVVTWAWMNGVITRDAQGDLSAKEIERAMREYDQYIDMTLKAAECFSTPLPDRRQLALQELKSQERHCDPDELLVKHRGSGGGAGRKVSVLDLYMGDELHTQDWDRIKGTSIYKSFPNLPYLYPVAELYESATNSHFESVLEGLARNIQIAISQVLPEDTASLEYGAIGIYCVQNMNYKPARVTGRYGFSPATYVPGETGRYGVILCVKHGYAVKCFELFPLRMECRYNPNLEAFFKPLITGNGYPLDTRFADKKKFELIPVDLQAYLQNVPPKTGVLSRVHVRRIGVLEALADHSDRDNQIPFYRSSRMETLGRLVARQNPYITEKEIHQLGLQQTAREKAIEKTDAIFNIILNLIIPFKGCVEGLTSGDPKKHGGAIFDCIVDAAVLAMTIFAAPVAIAAAASKAAAIAGKLLSASRVLAKTALSLFNPLSGLPQLLKAGGKLIGRGLTKLSGHTLSLAHQAKQQLRFLTGANSYDLIKAIEHTGSATQLRTSLDTVAHARALFKNDLIEDAHQVLQKLHANDAKRLSKIPESELAHLLEKTLGDIARQSDAAQSLKKVLDPQVVESLIRQQAKKYTLANLHQFSNHNTLPELFETTLTIEYKNLQFMHNHQRTLLTTDLGKAPFDSLLDELKFNPAGLTDNTDRAAAWIVHASSSRNDVDRVKDLLLEFSRNNKPLNDPAVYAELHKRIAPKDAGGLRSPTGEARYPSNVSGAALLEQHAKALDPAGEHFSRQMLGAMLGYHSFVDGNGRTARAVYAIAELRKNRFHPLGKAAEDALSGLN</sequence>
<dbReference type="InterPro" id="IPR003812">
    <property type="entry name" value="Fido"/>
</dbReference>
<dbReference type="InterPro" id="IPR036597">
    <property type="entry name" value="Fido-like_dom_sf"/>
</dbReference>
<dbReference type="EMBL" id="JTGH01000016">
    <property type="protein sequence ID" value="KIF58056.1"/>
    <property type="molecule type" value="Genomic_DNA"/>
</dbReference>
<dbReference type="AlphaFoldDB" id="A0AAE2A5J7"/>
<dbReference type="RefSeq" id="WP_039770848.1">
    <property type="nucleotide sequence ID" value="NZ_JTGH01000016.1"/>
</dbReference>
<dbReference type="PROSITE" id="PS51459">
    <property type="entry name" value="FIDO"/>
    <property type="match status" value="1"/>
</dbReference>
<dbReference type="Proteomes" id="UP000031587">
    <property type="component" value="Unassembled WGS sequence"/>
</dbReference>
<evidence type="ECO:0000313" key="3">
    <source>
        <dbReference type="Proteomes" id="UP000031587"/>
    </source>
</evidence>
<reference evidence="2 3" key="1">
    <citation type="submission" date="2014-11" db="EMBL/GenBank/DDBJ databases">
        <title>Draft genome sequence of Pseudomonas fluorescens strains SF4c SF39a.</title>
        <authorList>
            <person name="Underwood G.E."/>
            <person name="Ly L.K."/>
            <person name="Bitzer A.S."/>
            <person name="Godino A."/>
            <person name="Bucci V."/>
            <person name="Fischer S."/>
            <person name="Silby M.W."/>
        </authorList>
    </citation>
    <scope>NUCLEOTIDE SEQUENCE [LARGE SCALE GENOMIC DNA]</scope>
    <source>
        <strain evidence="2 3">SF4c</strain>
    </source>
</reference>
<dbReference type="Gene3D" id="1.10.3290.10">
    <property type="entry name" value="Fido-like domain"/>
    <property type="match status" value="1"/>
</dbReference>
<protein>
    <recommendedName>
        <fullName evidence="1">Fido domain-containing protein</fullName>
    </recommendedName>
</protein>
<evidence type="ECO:0000313" key="2">
    <source>
        <dbReference type="EMBL" id="KIF58056.1"/>
    </source>
</evidence>
<accession>A0AAE2A5J7</accession>
<proteinExistence type="predicted"/>
<comment type="caution">
    <text evidence="2">The sequence shown here is derived from an EMBL/GenBank/DDBJ whole genome shotgun (WGS) entry which is preliminary data.</text>
</comment>
<feature type="domain" description="Fido" evidence="1">
    <location>
        <begin position="1113"/>
        <end position="1217"/>
    </location>
</feature>
<organism evidence="2 3">
    <name type="scientific">Pseudomonas fluorescens</name>
    <dbReference type="NCBI Taxonomy" id="294"/>
    <lineage>
        <taxon>Bacteria</taxon>
        <taxon>Pseudomonadati</taxon>
        <taxon>Pseudomonadota</taxon>
        <taxon>Gammaproteobacteria</taxon>
        <taxon>Pseudomonadales</taxon>
        <taxon>Pseudomonadaceae</taxon>
        <taxon>Pseudomonas</taxon>
    </lineage>
</organism>
<gene>
    <name evidence="2" type="ORF">QS95_20625</name>
</gene>
<name>A0AAE2A5J7_PSEFL</name>